<name>A0ABS5LKT4_9MOLU</name>
<keyword evidence="1" id="KW-0175">Coiled coil</keyword>
<feature type="coiled-coil region" evidence="1">
    <location>
        <begin position="5"/>
        <end position="32"/>
    </location>
</feature>
<evidence type="ECO:0000313" key="3">
    <source>
        <dbReference type="Proteomes" id="UP000678347"/>
    </source>
</evidence>
<proteinExistence type="predicted"/>
<evidence type="ECO:0000256" key="1">
    <source>
        <dbReference type="SAM" id="Coils"/>
    </source>
</evidence>
<keyword evidence="3" id="KW-1185">Reference proteome</keyword>
<gene>
    <name evidence="2" type="ORF">KE631_01425</name>
</gene>
<protein>
    <submittedName>
        <fullName evidence="2">Uncharacterized protein</fullName>
    </submittedName>
</protein>
<feature type="non-terminal residue" evidence="2">
    <location>
        <position position="1"/>
    </location>
</feature>
<dbReference type="EMBL" id="JAGVSK010000004">
    <property type="protein sequence ID" value="MBS2994014.1"/>
    <property type="molecule type" value="Genomic_DNA"/>
</dbReference>
<evidence type="ECO:0000313" key="2">
    <source>
        <dbReference type="EMBL" id="MBS2994014.1"/>
    </source>
</evidence>
<sequence>LEQILASYESHLNELNNQLKNLKQGLKDIIQTYATELSDLLKTLSSESLQSHNKTFNWFNNSFQNFKTPEQAITQINYWLNQSGVYHYEEKQ</sequence>
<comment type="caution">
    <text evidence="2">The sequence shown here is derived from an EMBL/GenBank/DDBJ whole genome shotgun (WGS) entry which is preliminary data.</text>
</comment>
<dbReference type="Proteomes" id="UP000678347">
    <property type="component" value="Unassembled WGS sequence"/>
</dbReference>
<reference evidence="2" key="1">
    <citation type="submission" date="2021-04" db="EMBL/GenBank/DDBJ databases">
        <title>Sandalwood Spike Disease Phytoplasma.</title>
        <authorList>
            <person name="Tiwarekar B."/>
            <person name="Kirdat K."/>
            <person name="Sundarraj R."/>
            <person name="Yadav A."/>
        </authorList>
    </citation>
    <scope>NUCLEOTIDE SEQUENCE [LARGE SCALE GENOMIC DNA]</scope>
    <source>
        <strain evidence="2">SW86</strain>
    </source>
</reference>
<organism evidence="2 3">
    <name type="scientific">'Santalum album' aster yellows phytoplasma</name>
    <dbReference type="NCBI Taxonomy" id="2831467"/>
    <lineage>
        <taxon>Bacteria</taxon>
        <taxon>Bacillati</taxon>
        <taxon>Mycoplasmatota</taxon>
        <taxon>Mollicutes</taxon>
        <taxon>Acholeplasmatales</taxon>
        <taxon>Acholeplasmataceae</taxon>
        <taxon>Candidatus Phytoplasma</taxon>
        <taxon>16SrI (Aster yellows group)</taxon>
    </lineage>
</organism>
<accession>A0ABS5LKT4</accession>
<dbReference type="RefSeq" id="WP_212509097.1">
    <property type="nucleotide sequence ID" value="NZ_JAGVSK010000004.1"/>
</dbReference>